<name>G5E170_9PIPI</name>
<dbReference type="SMART" id="SM00409">
    <property type="entry name" value="IG"/>
    <property type="match status" value="1"/>
</dbReference>
<dbReference type="Pfam" id="PF07686">
    <property type="entry name" value="V-set"/>
    <property type="match status" value="1"/>
</dbReference>
<dbReference type="InterPro" id="IPR013783">
    <property type="entry name" value="Ig-like_fold"/>
</dbReference>
<protein>
    <recommendedName>
        <fullName evidence="1">Ig-like domain-containing protein</fullName>
    </recommendedName>
</protein>
<sequence>TYSAAQVSVTQPVSQSVNLGETVKISCKLSGFSISDRTVYWLQQKAGNPPRYLLNYYSDSSKNQGVGVPDRFSGSKDIPNNVGYLTIKVLLEDDADYYCVIFGGGTQLTVRTGDSKEPLVSIFPPSQEEITSKKSGVSKQSDNLYMESNYLSMSADDWLKHDSYSCKVTHEGKEILKTLKRSE</sequence>
<organism evidence="2">
    <name type="scientific">Pipa carvalhoi</name>
    <name type="common">Carvalho's Surinam toad</name>
    <dbReference type="NCBI Taxonomy" id="191480"/>
    <lineage>
        <taxon>Eukaryota</taxon>
        <taxon>Metazoa</taxon>
        <taxon>Chordata</taxon>
        <taxon>Craniata</taxon>
        <taxon>Vertebrata</taxon>
        <taxon>Euteleostomi</taxon>
        <taxon>Amphibia</taxon>
        <taxon>Batrachia</taxon>
        <taxon>Anura</taxon>
        <taxon>Pipoidea</taxon>
        <taxon>Pipidae</taxon>
        <taxon>Pipinae</taxon>
        <taxon>Pipa</taxon>
    </lineage>
</organism>
<dbReference type="InterPro" id="IPR003006">
    <property type="entry name" value="Ig/MHC_CS"/>
</dbReference>
<feature type="non-terminal residue" evidence="2">
    <location>
        <position position="183"/>
    </location>
</feature>
<dbReference type="InterPro" id="IPR050150">
    <property type="entry name" value="IgV_Light_Chain"/>
</dbReference>
<dbReference type="AlphaFoldDB" id="G5E170"/>
<dbReference type="SUPFAM" id="SSF48726">
    <property type="entry name" value="Immunoglobulin"/>
    <property type="match status" value="2"/>
</dbReference>
<dbReference type="PROSITE" id="PS00290">
    <property type="entry name" value="IG_MHC"/>
    <property type="match status" value="1"/>
</dbReference>
<dbReference type="InterPro" id="IPR003597">
    <property type="entry name" value="Ig_C1-set"/>
</dbReference>
<feature type="domain" description="Ig-like" evidence="1">
    <location>
        <begin position="5"/>
        <end position="111"/>
    </location>
</feature>
<dbReference type="PANTHER" id="PTHR23267">
    <property type="entry name" value="IMMUNOGLOBULIN LIGHT CHAIN"/>
    <property type="match status" value="1"/>
</dbReference>
<dbReference type="InterPro" id="IPR036179">
    <property type="entry name" value="Ig-like_dom_sf"/>
</dbReference>
<dbReference type="Pfam" id="PF07654">
    <property type="entry name" value="C1-set"/>
    <property type="match status" value="1"/>
</dbReference>
<accession>G5E170</accession>
<evidence type="ECO:0000313" key="2">
    <source>
        <dbReference type="EMBL" id="AEQ16948.1"/>
    </source>
</evidence>
<dbReference type="InterPro" id="IPR013106">
    <property type="entry name" value="Ig_V-set"/>
</dbReference>
<dbReference type="Gene3D" id="2.60.40.10">
    <property type="entry name" value="Immunoglobulins"/>
    <property type="match status" value="2"/>
</dbReference>
<feature type="non-terminal residue" evidence="2">
    <location>
        <position position="1"/>
    </location>
</feature>
<dbReference type="EMBL" id="JP287134">
    <property type="protein sequence ID" value="AEQ16948.1"/>
    <property type="molecule type" value="mRNA"/>
</dbReference>
<dbReference type="InterPro" id="IPR007110">
    <property type="entry name" value="Ig-like_dom"/>
</dbReference>
<dbReference type="SMART" id="SM00406">
    <property type="entry name" value="IGv"/>
    <property type="match status" value="1"/>
</dbReference>
<dbReference type="InterPro" id="IPR003599">
    <property type="entry name" value="Ig_sub"/>
</dbReference>
<dbReference type="PROSITE" id="PS50835">
    <property type="entry name" value="IG_LIKE"/>
    <property type="match status" value="1"/>
</dbReference>
<proteinExistence type="evidence at transcript level"/>
<evidence type="ECO:0000259" key="1">
    <source>
        <dbReference type="PROSITE" id="PS50835"/>
    </source>
</evidence>
<reference evidence="2" key="1">
    <citation type="submission" date="2011-09" db="EMBL/GenBank/DDBJ databases">
        <title>The odds of duplicate gene persistence after polyploidization.</title>
        <authorList>
            <person name="Chain F.J.J."/>
            <person name="Evans B.J."/>
            <person name="Dushoff J."/>
        </authorList>
    </citation>
    <scope>NUCLEOTIDE SEQUENCE</scope>
    <source>
        <tissue evidence="2">Liver</tissue>
    </source>
</reference>